<accession>A0ABS3F2C3</accession>
<sequence>MGSNNSDTPVLQVFTRYVDWAIEEQIRIHTGNGATAGHTPDQVVISIAENPCPTSAITMANWLKQYGVLQGDVLRDNTQKIVSTVLNFFEKERIEFSSDIDLWAPQIVGEFRELNSQIRASDTKRIQNRSFLSLTSKALWCKYPAQTPIYDKNARIALYALVRLDHDSTPYNPNRDDARRPKGLGANVGEGDVADYEVYVRNYLEIYRQIFEAISDRLKNKNYEYPIRVFDKILWTYGSDSRDILHRKEVYKSWSPKRNT</sequence>
<keyword evidence="2" id="KW-1185">Reference proteome</keyword>
<reference evidence="1 2" key="1">
    <citation type="submission" date="2021-03" db="EMBL/GenBank/DDBJ databases">
        <title>Sneathiella sp. CAU 1612 isolated from Kang Won-do.</title>
        <authorList>
            <person name="Kim W."/>
        </authorList>
    </citation>
    <scope>NUCLEOTIDE SEQUENCE [LARGE SCALE GENOMIC DNA]</scope>
    <source>
        <strain evidence="1 2">CAU 1612</strain>
    </source>
</reference>
<dbReference type="EMBL" id="JAFLNC010000001">
    <property type="protein sequence ID" value="MBO0332605.1"/>
    <property type="molecule type" value="Genomic_DNA"/>
</dbReference>
<proteinExistence type="predicted"/>
<gene>
    <name evidence="1" type="ORF">J0X12_03205</name>
</gene>
<evidence type="ECO:0000313" key="2">
    <source>
        <dbReference type="Proteomes" id="UP000664761"/>
    </source>
</evidence>
<evidence type="ECO:0000313" key="1">
    <source>
        <dbReference type="EMBL" id="MBO0332605.1"/>
    </source>
</evidence>
<name>A0ABS3F2C3_9PROT</name>
<dbReference type="RefSeq" id="WP_207042171.1">
    <property type="nucleotide sequence ID" value="NZ_JAFLNC010000001.1"/>
</dbReference>
<protein>
    <submittedName>
        <fullName evidence="1">Uncharacterized protein</fullName>
    </submittedName>
</protein>
<organism evidence="1 2">
    <name type="scientific">Sneathiella sedimenti</name>
    <dbReference type="NCBI Taxonomy" id="2816034"/>
    <lineage>
        <taxon>Bacteria</taxon>
        <taxon>Pseudomonadati</taxon>
        <taxon>Pseudomonadota</taxon>
        <taxon>Alphaproteobacteria</taxon>
        <taxon>Sneathiellales</taxon>
        <taxon>Sneathiellaceae</taxon>
        <taxon>Sneathiella</taxon>
    </lineage>
</organism>
<dbReference type="Proteomes" id="UP000664761">
    <property type="component" value="Unassembled WGS sequence"/>
</dbReference>
<comment type="caution">
    <text evidence="1">The sequence shown here is derived from an EMBL/GenBank/DDBJ whole genome shotgun (WGS) entry which is preliminary data.</text>
</comment>